<dbReference type="EMBL" id="MU003776">
    <property type="protein sequence ID" value="KAF2723395.1"/>
    <property type="molecule type" value="Genomic_DNA"/>
</dbReference>
<dbReference type="GO" id="GO:0006383">
    <property type="term" value="P:transcription by RNA polymerase III"/>
    <property type="evidence" value="ECO:0007669"/>
    <property type="project" value="InterPro"/>
</dbReference>
<organism evidence="2 3">
    <name type="scientific">Polychaeton citri CBS 116435</name>
    <dbReference type="NCBI Taxonomy" id="1314669"/>
    <lineage>
        <taxon>Eukaryota</taxon>
        <taxon>Fungi</taxon>
        <taxon>Dikarya</taxon>
        <taxon>Ascomycota</taxon>
        <taxon>Pezizomycotina</taxon>
        <taxon>Dothideomycetes</taxon>
        <taxon>Dothideomycetidae</taxon>
        <taxon>Capnodiales</taxon>
        <taxon>Capnodiaceae</taxon>
        <taxon>Polychaeton</taxon>
    </lineage>
</organism>
<accession>A0A9P4QBZ3</accession>
<gene>
    <name evidence="2" type="ORF">K431DRAFT_282856</name>
</gene>
<feature type="compositionally biased region" description="Basic residues" evidence="1">
    <location>
        <begin position="214"/>
        <end position="224"/>
    </location>
</feature>
<dbReference type="GO" id="GO:0000127">
    <property type="term" value="C:transcription factor TFIIIC complex"/>
    <property type="evidence" value="ECO:0007669"/>
    <property type="project" value="TreeGrafter"/>
</dbReference>
<dbReference type="InterPro" id="IPR011990">
    <property type="entry name" value="TPR-like_helical_dom_sf"/>
</dbReference>
<dbReference type="Gene3D" id="1.25.40.10">
    <property type="entry name" value="Tetratricopeptide repeat domain"/>
    <property type="match status" value="2"/>
</dbReference>
<feature type="region of interest" description="Disordered" evidence="1">
    <location>
        <begin position="668"/>
        <end position="737"/>
    </location>
</feature>
<evidence type="ECO:0000313" key="3">
    <source>
        <dbReference type="Proteomes" id="UP000799441"/>
    </source>
</evidence>
<sequence>MDPDTEMRDAHESAYPDPEALPFDPYPTLAQSSFPIVQEGWNPFEEEGSPSHELQHESSAESELPPDFYDPASEEDIASLGGDDALVDSQDIGDAEQQNDAHQGEADEGPSRGRLIENDFLAFGASHLQEEDHSDFELDEDAELPSEDENLNFLTEDDAESSINERTRGNSRGRPRGRGRGTGRGRRGWKWALKGTQHDDLFEKPKRQIQPKGMAKRGRKKAKQRLPAPEFRTHMKKATSAFMERDLDTALESARNAVQADPEVYSGHALISDILESQGRRRDALGALLAGAHTHRDLDTWMMCADKTLELADDDPTEADLQQMLYCYMKAMAIDKQNPEVRQCRRDVFIKLKNWRSAERDCQALLKVRPNDLDDIQVFGFVATSQLYQSQPTFVRVREAYEAAFDYYARQSDHGIDSFDLWTHLNIYLEFMDKVATPIDAIKQLKRRARWILGRQEETFWDNYTADDREFDERHNTRRVYVPEFQQGMASRDLERYGQGLLLQIRMKLGIFRLKLRDMHEACQHLMLFMRYKDDRDALEGMYDWMWEIAEALRRHAFPDLAIQFYEPMQLVLENFNDQTQYWMNLAGCYRDMKRYEETEQCYKAVLEYNHTHIAALASLARLYELSGQHEAARPIVSQVIALGHSRVLDQHKVGWRPAVQRTIIARKQKAIAAKPTENSDPGNLSTERRSMPKPSTRTKPKQRRLAAASSIPKTASISRNNSTSKPGRPNQDRKAEFWRNQAYRIRQSYNMLREAWPRNTKQHDPEMTDRWLKIADGLCDEFRSMSFFYPRREKMQKFTGYTFLSKSRHADLMKEMKAMQARLQTSSEDDDVVEEADDAIPGVPQEFHGIPFTTWHRIFIECAVLHAHRTDQERCYWLLDAARWGNIFYFSKSLKNVTRAAQLHCALTFNDSETMTQICREYIQMGEGWAGAPYQFLAAFSRLAHQNRWFSASMTQKFLLRQIKQLDWPHLPTEWKSYAEHASWQQRGTMNMKVEKVVNAGFGYPELDAGVLMMYGQMIAASNHSAGTLPYYYRAFALQPENPSIVLSLGLIHIQNAMKRVSDQRQYDLAQGLSFVYRYYDLRAATGKTYHLQEAEYNLGRAWHMLSLTHLAVEKYETVLELSELVQEEIQLQAAGVGIRIEDFAQEAAIALRDILMLAGNDEAAHEITERWLVL</sequence>
<feature type="compositionally biased region" description="Basic residues" evidence="1">
    <location>
        <begin position="169"/>
        <end position="188"/>
    </location>
</feature>
<keyword evidence="3" id="KW-1185">Reference proteome</keyword>
<feature type="compositionally biased region" description="Basic and acidic residues" evidence="1">
    <location>
        <begin position="102"/>
        <end position="117"/>
    </location>
</feature>
<dbReference type="InterPro" id="IPR039340">
    <property type="entry name" value="Tfc4/TFIIIC-102/Sfc4"/>
</dbReference>
<name>A0A9P4QBZ3_9PEZI</name>
<dbReference type="SUPFAM" id="SSF48452">
    <property type="entry name" value="TPR-like"/>
    <property type="match status" value="2"/>
</dbReference>
<feature type="compositionally biased region" description="Acidic residues" evidence="1">
    <location>
        <begin position="132"/>
        <end position="160"/>
    </location>
</feature>
<dbReference type="Proteomes" id="UP000799441">
    <property type="component" value="Unassembled WGS sequence"/>
</dbReference>
<feature type="region of interest" description="Disordered" evidence="1">
    <location>
        <begin position="208"/>
        <end position="227"/>
    </location>
</feature>
<feature type="compositionally biased region" description="Polar residues" evidence="1">
    <location>
        <begin position="712"/>
        <end position="726"/>
    </location>
</feature>
<reference evidence="2" key="1">
    <citation type="journal article" date="2020" name="Stud. Mycol.">
        <title>101 Dothideomycetes genomes: a test case for predicting lifestyles and emergence of pathogens.</title>
        <authorList>
            <person name="Haridas S."/>
            <person name="Albert R."/>
            <person name="Binder M."/>
            <person name="Bloem J."/>
            <person name="Labutti K."/>
            <person name="Salamov A."/>
            <person name="Andreopoulos B."/>
            <person name="Baker S."/>
            <person name="Barry K."/>
            <person name="Bills G."/>
            <person name="Bluhm B."/>
            <person name="Cannon C."/>
            <person name="Castanera R."/>
            <person name="Culley D."/>
            <person name="Daum C."/>
            <person name="Ezra D."/>
            <person name="Gonzalez J."/>
            <person name="Henrissat B."/>
            <person name="Kuo A."/>
            <person name="Liang C."/>
            <person name="Lipzen A."/>
            <person name="Lutzoni F."/>
            <person name="Magnuson J."/>
            <person name="Mondo S."/>
            <person name="Nolan M."/>
            <person name="Ohm R."/>
            <person name="Pangilinan J."/>
            <person name="Park H.-J."/>
            <person name="Ramirez L."/>
            <person name="Alfaro M."/>
            <person name="Sun H."/>
            <person name="Tritt A."/>
            <person name="Yoshinaga Y."/>
            <person name="Zwiers L.-H."/>
            <person name="Turgeon B."/>
            <person name="Goodwin S."/>
            <person name="Spatafora J."/>
            <person name="Crous P."/>
            <person name="Grigoriev I."/>
        </authorList>
    </citation>
    <scope>NUCLEOTIDE SEQUENCE</scope>
    <source>
        <strain evidence="2">CBS 116435</strain>
    </source>
</reference>
<dbReference type="OrthoDB" id="9991317at2759"/>
<dbReference type="PANTHER" id="PTHR23082:SF0">
    <property type="entry name" value="GENERAL TRANSCRIPTION FACTOR 3C POLYPEPTIDE 3"/>
    <property type="match status" value="1"/>
</dbReference>
<feature type="compositionally biased region" description="Basic and acidic residues" evidence="1">
    <location>
        <begin position="49"/>
        <end position="59"/>
    </location>
</feature>
<evidence type="ECO:0000313" key="2">
    <source>
        <dbReference type="EMBL" id="KAF2723395.1"/>
    </source>
</evidence>
<dbReference type="SMART" id="SM00028">
    <property type="entry name" value="TPR"/>
    <property type="match status" value="5"/>
</dbReference>
<proteinExistence type="predicted"/>
<protein>
    <submittedName>
        <fullName evidence="2">TPR-like protein</fullName>
    </submittedName>
</protein>
<comment type="caution">
    <text evidence="2">The sequence shown here is derived from an EMBL/GenBank/DDBJ whole genome shotgun (WGS) entry which is preliminary data.</text>
</comment>
<feature type="compositionally biased region" description="Polar residues" evidence="1">
    <location>
        <begin position="677"/>
        <end position="686"/>
    </location>
</feature>
<evidence type="ECO:0000256" key="1">
    <source>
        <dbReference type="SAM" id="MobiDB-lite"/>
    </source>
</evidence>
<dbReference type="InterPro" id="IPR019734">
    <property type="entry name" value="TPR_rpt"/>
</dbReference>
<feature type="compositionally biased region" description="Basic and acidic residues" evidence="1">
    <location>
        <begin position="1"/>
        <end position="14"/>
    </location>
</feature>
<dbReference type="AlphaFoldDB" id="A0A9P4QBZ3"/>
<feature type="region of interest" description="Disordered" evidence="1">
    <location>
        <begin position="1"/>
        <end position="188"/>
    </location>
</feature>
<dbReference type="PANTHER" id="PTHR23082">
    <property type="entry name" value="TRANSCRIPTION INITIATION FACTOR IIIC TFIIIC , POLYPEPTIDE 3-RELATED"/>
    <property type="match status" value="1"/>
</dbReference>